<feature type="compositionally biased region" description="Polar residues" evidence="1">
    <location>
        <begin position="354"/>
        <end position="370"/>
    </location>
</feature>
<evidence type="ECO:0000256" key="1">
    <source>
        <dbReference type="SAM" id="MobiDB-lite"/>
    </source>
</evidence>
<protein>
    <submittedName>
        <fullName evidence="2">Uncharacterized protein</fullName>
    </submittedName>
</protein>
<feature type="region of interest" description="Disordered" evidence="1">
    <location>
        <begin position="493"/>
        <end position="650"/>
    </location>
</feature>
<evidence type="ECO:0000313" key="3">
    <source>
        <dbReference type="Proteomes" id="UP000053317"/>
    </source>
</evidence>
<feature type="region of interest" description="Disordered" evidence="1">
    <location>
        <begin position="339"/>
        <end position="478"/>
    </location>
</feature>
<feature type="compositionally biased region" description="Polar residues" evidence="1">
    <location>
        <begin position="456"/>
        <end position="470"/>
    </location>
</feature>
<reference evidence="2 3" key="2">
    <citation type="submission" date="2015-05" db="EMBL/GenBank/DDBJ databases">
        <authorList>
            <person name="Morales-Cruz A."/>
            <person name="Amrine K.C."/>
            <person name="Cantu D."/>
        </authorList>
    </citation>
    <scope>NUCLEOTIDE SEQUENCE [LARGE SCALE GENOMIC DNA]</scope>
    <source>
        <strain evidence="2">UCRPC4</strain>
    </source>
</reference>
<feature type="compositionally biased region" description="Low complexity" evidence="1">
    <location>
        <begin position="438"/>
        <end position="452"/>
    </location>
</feature>
<feature type="compositionally biased region" description="Polar residues" evidence="1">
    <location>
        <begin position="587"/>
        <end position="598"/>
    </location>
</feature>
<name>A0A0G2ERI4_PHACM</name>
<feature type="compositionally biased region" description="Basic residues" evidence="1">
    <location>
        <begin position="632"/>
        <end position="642"/>
    </location>
</feature>
<feature type="compositionally biased region" description="Polar residues" evidence="1">
    <location>
        <begin position="686"/>
        <end position="698"/>
    </location>
</feature>
<feature type="compositionally biased region" description="Polar residues" evidence="1">
    <location>
        <begin position="493"/>
        <end position="511"/>
    </location>
</feature>
<feature type="compositionally biased region" description="Basic residues" evidence="1">
    <location>
        <begin position="307"/>
        <end position="318"/>
    </location>
</feature>
<feature type="compositionally biased region" description="Polar residues" evidence="1">
    <location>
        <begin position="558"/>
        <end position="573"/>
    </location>
</feature>
<feature type="compositionally biased region" description="Basic and acidic residues" evidence="1">
    <location>
        <begin position="539"/>
        <end position="548"/>
    </location>
</feature>
<feature type="compositionally biased region" description="Basic and acidic residues" evidence="1">
    <location>
        <begin position="408"/>
        <end position="426"/>
    </location>
</feature>
<accession>A0A0G2ERI4</accession>
<comment type="caution">
    <text evidence="2">The sequence shown here is derived from an EMBL/GenBank/DDBJ whole genome shotgun (WGS) entry which is preliminary data.</text>
</comment>
<sequence length="861" mass="94591">MADSDWKSRDDGDTDSRSEPPTHPVPHLQGAFEESMMEALTDVSNREDNLDPMERRTLLLENKKYERFCAGRWKQKPGEKFHPLWKLSAQLSFGIHLLAQGLAKSEEDVMTILQSHVDDIDGFLERTQEDFDLAYSDISERLRYLKLPLEHLEVFEHMLEDKEFRNSIVTGNEKIEHIAIRTAESLKDALKDCKKGVDATGCLGQYLESLKGVWATDSPDFEAVYVAMVGNCEGWNIAFRDLMRKGGKLSVALAQLTEIIDGIQRKCGAVSRKGLVYLSLLLANIDDANGRQVQIDATLTTTQPERRNRHRKSMRKSHSGTDLNEGVGLYCEKKLPTAPDPFHDARHVSRSHRSSTQLYQRRKAMSSSRFPQPDLLTANSGRTLVKVPERGPSRGNKLVKKRISTAFAKDKKHLDTHSDVAERDETQNADMPQDMPKRNSQPSSRRSSIIGRMRTHTSSTTLGQLSSHGQSADHDKNHLSSKIFGRKASILSRSSSEKASLQSKTSTQAPASSVKEEPRSFLDKGPDPGLPNPPGLSLDEERPQRPNEEITALPVTSPPHTTTSKPRPISSYSMEGKSKTRRPQPINVPSQTPPSAQSKQDHQVRVPLNPAINTRNISSTTSKPHPPSKSSTTHHRSRSNRHHYADQTAKVLDTIIATTTAVPVPQASPSYHRAQPSLTTIASVDTNHSTLDSPTSGPNPARASGNHWGRPSISSSISHSSSQKSIRHPLSPSLEAPPPPPPGGRKMVEPDYASARGLEGERKTSQPILKGSSMSKDGWKKMFSGASMNNPGSGAASASNGADSRTGSVATTGTGTVQSPKSSNKSRFSASSTSEYDDEGRWFKGMDKDGMWVSATATTTT</sequence>
<dbReference type="AlphaFoldDB" id="A0A0G2ERI4"/>
<feature type="compositionally biased region" description="Basic and acidic residues" evidence="1">
    <location>
        <begin position="514"/>
        <end position="526"/>
    </location>
</feature>
<feature type="compositionally biased region" description="Basic and acidic residues" evidence="1">
    <location>
        <begin position="1"/>
        <end position="20"/>
    </location>
</feature>
<feature type="region of interest" description="Disordered" evidence="1">
    <location>
        <begin position="686"/>
        <end position="845"/>
    </location>
</feature>
<organism evidence="2 3">
    <name type="scientific">Phaeomoniella chlamydospora</name>
    <name type="common">Phaeoacremonium chlamydosporum</name>
    <dbReference type="NCBI Taxonomy" id="158046"/>
    <lineage>
        <taxon>Eukaryota</taxon>
        <taxon>Fungi</taxon>
        <taxon>Dikarya</taxon>
        <taxon>Ascomycota</taxon>
        <taxon>Pezizomycotina</taxon>
        <taxon>Eurotiomycetes</taxon>
        <taxon>Chaetothyriomycetidae</taxon>
        <taxon>Phaeomoniellales</taxon>
        <taxon>Phaeomoniellaceae</taxon>
        <taxon>Phaeomoniella</taxon>
    </lineage>
</organism>
<dbReference type="Proteomes" id="UP000053317">
    <property type="component" value="Unassembled WGS sequence"/>
</dbReference>
<feature type="compositionally biased region" description="Low complexity" evidence="1">
    <location>
        <begin position="618"/>
        <end position="631"/>
    </location>
</feature>
<proteinExistence type="predicted"/>
<dbReference type="OrthoDB" id="5389734at2759"/>
<dbReference type="EMBL" id="LCWF01000042">
    <property type="protein sequence ID" value="KKY25372.1"/>
    <property type="molecule type" value="Genomic_DNA"/>
</dbReference>
<feature type="compositionally biased region" description="Low complexity" evidence="1">
    <location>
        <begin position="712"/>
        <end position="734"/>
    </location>
</feature>
<feature type="region of interest" description="Disordered" evidence="1">
    <location>
        <begin position="1"/>
        <end position="29"/>
    </location>
</feature>
<reference evidence="2 3" key="1">
    <citation type="submission" date="2015-05" db="EMBL/GenBank/DDBJ databases">
        <title>Distinctive expansion of gene families associated with plant cell wall degradation and secondary metabolism in the genomes of grapevine trunk pathogens.</title>
        <authorList>
            <person name="Lawrence D.P."/>
            <person name="Travadon R."/>
            <person name="Rolshausen P.E."/>
            <person name="Baumgartner K."/>
        </authorList>
    </citation>
    <scope>NUCLEOTIDE SEQUENCE [LARGE SCALE GENOMIC DNA]</scope>
    <source>
        <strain evidence="2">UCRPC4</strain>
    </source>
</reference>
<gene>
    <name evidence="2" type="ORF">UCRPC4_g01850</name>
</gene>
<evidence type="ECO:0000313" key="2">
    <source>
        <dbReference type="EMBL" id="KKY25372.1"/>
    </source>
</evidence>
<feature type="region of interest" description="Disordered" evidence="1">
    <location>
        <begin position="299"/>
        <end position="324"/>
    </location>
</feature>
<feature type="compositionally biased region" description="Low complexity" evidence="1">
    <location>
        <begin position="784"/>
        <end position="834"/>
    </location>
</feature>
<keyword evidence="3" id="KW-1185">Reference proteome</keyword>